<evidence type="ECO:0000313" key="4">
    <source>
        <dbReference type="EMBL" id="KRN82335.1"/>
    </source>
</evidence>
<dbReference type="RefSeq" id="WP_057782594.1">
    <property type="nucleotide sequence ID" value="NZ_BJYP01000006.1"/>
</dbReference>
<evidence type="ECO:0000313" key="5">
    <source>
        <dbReference type="EMBL" id="SER59377.1"/>
    </source>
</evidence>
<gene>
    <name evidence="4" type="ORF">IV87_GL000269</name>
    <name evidence="5" type="ORF">SAMN04487973_11067</name>
</gene>
<reference evidence="5 7" key="2">
    <citation type="submission" date="2016-10" db="EMBL/GenBank/DDBJ databases">
        <authorList>
            <person name="Varghese N."/>
            <person name="Submissions S."/>
        </authorList>
    </citation>
    <scope>NUCLEOTIDE SEQUENCE [LARGE SCALE GENOMIC DNA]</scope>
    <source>
        <strain evidence="5 7">CGMCC 1.3889</strain>
    </source>
</reference>
<name>A0A0R2JYM1_9LACO</name>
<evidence type="ECO:0000256" key="2">
    <source>
        <dbReference type="SAM" id="Coils"/>
    </source>
</evidence>
<proteinExistence type="inferred from homology"/>
<dbReference type="EMBL" id="JQBY01000011">
    <property type="protein sequence ID" value="KRN82335.1"/>
    <property type="molecule type" value="Genomic_DNA"/>
</dbReference>
<evidence type="ECO:0000313" key="6">
    <source>
        <dbReference type="Proteomes" id="UP000051749"/>
    </source>
</evidence>
<dbReference type="GeneID" id="76043647"/>
<dbReference type="Proteomes" id="UP000051749">
    <property type="component" value="Unassembled WGS sequence"/>
</dbReference>
<dbReference type="SUPFAM" id="SSF48295">
    <property type="entry name" value="TrpR-like"/>
    <property type="match status" value="3"/>
</dbReference>
<dbReference type="Gene3D" id="1.10.10.10">
    <property type="entry name" value="Winged helix-like DNA-binding domain superfamily/Winged helix DNA-binding domain"/>
    <property type="match status" value="3"/>
</dbReference>
<dbReference type="PANTHER" id="PTHR33795">
    <property type="entry name" value="INSERTION ELEMENT IS150 PROTEIN INSJ"/>
    <property type="match status" value="1"/>
</dbReference>
<sequence>MPRSKYTALEKLAILEEFKQANTSYAAFAKTFNIGAKSLKRWQTRYERDGIEGLEEARQNNHYSKELKLTAVLAYLAGEGTLEELTIKFGLHSHTQLRNWISRYNRDKTVTVSPSRKQVPTMSRKTTFEERIEVVEYVTKDKHSYSEAAEHFQVSYQQARLWVRKAESNGYPALMDNRGHRKQRDELTENEQLKLEIRQLKVQLKEKEIIEKFAKKLQELQHKG</sequence>
<accession>A0A0R2JYM1</accession>
<keyword evidence="7" id="KW-1185">Reference proteome</keyword>
<feature type="domain" description="Insertion element IS150 protein InsJ-like helix-turn-helix" evidence="3">
    <location>
        <begin position="68"/>
        <end position="109"/>
    </location>
</feature>
<evidence type="ECO:0000313" key="7">
    <source>
        <dbReference type="Proteomes" id="UP000182818"/>
    </source>
</evidence>
<dbReference type="AlphaFoldDB" id="A0A0R2JYM1"/>
<dbReference type="EMBL" id="FOGK01000010">
    <property type="protein sequence ID" value="SER59377.1"/>
    <property type="molecule type" value="Genomic_DNA"/>
</dbReference>
<feature type="domain" description="Insertion element IS150 protein InsJ-like helix-turn-helix" evidence="3">
    <location>
        <begin position="130"/>
        <end position="179"/>
    </location>
</feature>
<dbReference type="InterPro" id="IPR010921">
    <property type="entry name" value="Trp_repressor/repl_initiator"/>
</dbReference>
<comment type="similarity">
    <text evidence="1">Belongs to the IS150/IS1296 orfA family.</text>
</comment>
<dbReference type="InterPro" id="IPR036388">
    <property type="entry name" value="WH-like_DNA-bd_sf"/>
</dbReference>
<dbReference type="GO" id="GO:0043565">
    <property type="term" value="F:sequence-specific DNA binding"/>
    <property type="evidence" value="ECO:0007669"/>
    <property type="project" value="InterPro"/>
</dbReference>
<evidence type="ECO:0000256" key="1">
    <source>
        <dbReference type="ARBA" id="ARBA00038232"/>
    </source>
</evidence>
<keyword evidence="2" id="KW-0175">Coiled coil</keyword>
<organism evidence="4 6">
    <name type="scientific">Pediococcus ethanolidurans</name>
    <dbReference type="NCBI Taxonomy" id="319653"/>
    <lineage>
        <taxon>Bacteria</taxon>
        <taxon>Bacillati</taxon>
        <taxon>Bacillota</taxon>
        <taxon>Bacilli</taxon>
        <taxon>Lactobacillales</taxon>
        <taxon>Lactobacillaceae</taxon>
        <taxon>Pediococcus</taxon>
    </lineage>
</organism>
<dbReference type="PANTHER" id="PTHR33795:SF1">
    <property type="entry name" value="INSERTION ELEMENT IS150 PROTEIN INSJ"/>
    <property type="match status" value="1"/>
</dbReference>
<comment type="caution">
    <text evidence="4">The sequence shown here is derived from an EMBL/GenBank/DDBJ whole genome shotgun (WGS) entry which is preliminary data.</text>
</comment>
<dbReference type="PATRIC" id="fig|319653.3.peg.276"/>
<evidence type="ECO:0000259" key="3">
    <source>
        <dbReference type="Pfam" id="PF13518"/>
    </source>
</evidence>
<feature type="coiled-coil region" evidence="2">
    <location>
        <begin position="183"/>
        <end position="210"/>
    </location>
</feature>
<dbReference type="Proteomes" id="UP000182818">
    <property type="component" value="Unassembled WGS sequence"/>
</dbReference>
<feature type="domain" description="Insertion element IS150 protein InsJ-like helix-turn-helix" evidence="3">
    <location>
        <begin position="10"/>
        <end position="55"/>
    </location>
</feature>
<dbReference type="InterPro" id="IPR055247">
    <property type="entry name" value="InsJ-like_HTH"/>
</dbReference>
<dbReference type="Pfam" id="PF13518">
    <property type="entry name" value="HTH_28"/>
    <property type="match status" value="3"/>
</dbReference>
<dbReference type="OrthoDB" id="9797531at2"/>
<reference evidence="4 6" key="1">
    <citation type="journal article" date="2015" name="Genome Announc.">
        <title>Expanding the biotechnology potential of lactobacilli through comparative genomics of 213 strains and associated genera.</title>
        <authorList>
            <person name="Sun Z."/>
            <person name="Harris H.M."/>
            <person name="McCann A."/>
            <person name="Guo C."/>
            <person name="Argimon S."/>
            <person name="Zhang W."/>
            <person name="Yang X."/>
            <person name="Jeffery I.B."/>
            <person name="Cooney J.C."/>
            <person name="Kagawa T.F."/>
            <person name="Liu W."/>
            <person name="Song Y."/>
            <person name="Salvetti E."/>
            <person name="Wrobel A."/>
            <person name="Rasinkangas P."/>
            <person name="Parkhill J."/>
            <person name="Rea M.C."/>
            <person name="O'Sullivan O."/>
            <person name="Ritari J."/>
            <person name="Douillard F.P."/>
            <person name="Paul Ross R."/>
            <person name="Yang R."/>
            <person name="Briner A.E."/>
            <person name="Felis G.E."/>
            <person name="de Vos W.M."/>
            <person name="Barrangou R."/>
            <person name="Klaenhammer T.R."/>
            <person name="Caufield P.W."/>
            <person name="Cui Y."/>
            <person name="Zhang H."/>
            <person name="O'Toole P.W."/>
        </authorList>
    </citation>
    <scope>NUCLEOTIDE SEQUENCE [LARGE SCALE GENOMIC DNA]</scope>
    <source>
        <strain evidence="4 6">DSM 22301</strain>
    </source>
</reference>
<dbReference type="InterPro" id="IPR052057">
    <property type="entry name" value="IS150/IS1296_orfA-like"/>
</dbReference>
<protein>
    <submittedName>
        <fullName evidence="5">Helix-turn-helix domain-containing protein</fullName>
    </submittedName>
    <submittedName>
        <fullName evidence="4">Transposase</fullName>
    </submittedName>
</protein>
<dbReference type="STRING" id="319653.SAMN04487973_11067"/>